<feature type="domain" description="HTH iclR-type" evidence="5">
    <location>
        <begin position="29"/>
        <end position="91"/>
    </location>
</feature>
<evidence type="ECO:0000259" key="5">
    <source>
        <dbReference type="PROSITE" id="PS51077"/>
    </source>
</evidence>
<dbReference type="SMART" id="SM00346">
    <property type="entry name" value="HTH_ICLR"/>
    <property type="match status" value="1"/>
</dbReference>
<dbReference type="PANTHER" id="PTHR30136">
    <property type="entry name" value="HELIX-TURN-HELIX TRANSCRIPTIONAL REGULATOR, ICLR FAMILY"/>
    <property type="match status" value="1"/>
</dbReference>
<name>A0ABT3DZI6_9XANT</name>
<accession>A0ABT3DZI6</accession>
<dbReference type="EMBL" id="JANFWR010000021">
    <property type="protein sequence ID" value="MCW0400420.1"/>
    <property type="molecule type" value="Genomic_DNA"/>
</dbReference>
<evidence type="ECO:0000313" key="8">
    <source>
        <dbReference type="Proteomes" id="UP001320843"/>
    </source>
</evidence>
<gene>
    <name evidence="7" type="ORF">NB700_002976</name>
</gene>
<dbReference type="InterPro" id="IPR029016">
    <property type="entry name" value="GAF-like_dom_sf"/>
</dbReference>
<dbReference type="Pfam" id="PF01614">
    <property type="entry name" value="IclR_C"/>
    <property type="match status" value="1"/>
</dbReference>
<reference evidence="7 8" key="1">
    <citation type="submission" date="2022-06" db="EMBL/GenBank/DDBJ databases">
        <title>Dynamics of rice microbiomes reveals core vertical transmitted seed endophytes.</title>
        <authorList>
            <person name="Liao K."/>
            <person name="Zhang X."/>
        </authorList>
    </citation>
    <scope>NUCLEOTIDE SEQUENCE [LARGE SCALE GENOMIC DNA]</scope>
    <source>
        <strain evidence="7 8">YT10-10-1</strain>
    </source>
</reference>
<dbReference type="InterPro" id="IPR005471">
    <property type="entry name" value="Tscrpt_reg_IclR_N"/>
</dbReference>
<dbReference type="PANTHER" id="PTHR30136:SF34">
    <property type="entry name" value="TRANSCRIPTIONAL REGULATOR"/>
    <property type="match status" value="1"/>
</dbReference>
<comment type="caution">
    <text evidence="7">The sequence shown here is derived from an EMBL/GenBank/DDBJ whole genome shotgun (WGS) entry which is preliminary data.</text>
</comment>
<dbReference type="InterPro" id="IPR036390">
    <property type="entry name" value="WH_DNA-bd_sf"/>
</dbReference>
<dbReference type="PROSITE" id="PS51078">
    <property type="entry name" value="ICLR_ED"/>
    <property type="match status" value="1"/>
</dbReference>
<evidence type="ECO:0000256" key="4">
    <source>
        <dbReference type="SAM" id="MobiDB-lite"/>
    </source>
</evidence>
<evidence type="ECO:0000313" key="7">
    <source>
        <dbReference type="EMBL" id="MCW0400420.1"/>
    </source>
</evidence>
<keyword evidence="1" id="KW-0805">Transcription regulation</keyword>
<keyword evidence="3" id="KW-0804">Transcription</keyword>
<evidence type="ECO:0000256" key="2">
    <source>
        <dbReference type="ARBA" id="ARBA00023125"/>
    </source>
</evidence>
<dbReference type="RefSeq" id="WP_267082805.1">
    <property type="nucleotide sequence ID" value="NZ_CP099530.1"/>
</dbReference>
<organism evidence="7 8">
    <name type="scientific">Xanthomonas sacchari</name>
    <dbReference type="NCBI Taxonomy" id="56458"/>
    <lineage>
        <taxon>Bacteria</taxon>
        <taxon>Pseudomonadati</taxon>
        <taxon>Pseudomonadota</taxon>
        <taxon>Gammaproteobacteria</taxon>
        <taxon>Lysobacterales</taxon>
        <taxon>Lysobacteraceae</taxon>
        <taxon>Xanthomonas</taxon>
    </lineage>
</organism>
<protein>
    <submittedName>
        <fullName evidence="7">Pca regulon regulatory protein</fullName>
    </submittedName>
</protein>
<dbReference type="Pfam" id="PF09339">
    <property type="entry name" value="HTH_IclR"/>
    <property type="match status" value="1"/>
</dbReference>
<dbReference type="SUPFAM" id="SSF46785">
    <property type="entry name" value="Winged helix' DNA-binding domain"/>
    <property type="match status" value="1"/>
</dbReference>
<dbReference type="Proteomes" id="UP001320843">
    <property type="component" value="Unassembled WGS sequence"/>
</dbReference>
<dbReference type="SUPFAM" id="SSF55781">
    <property type="entry name" value="GAF domain-like"/>
    <property type="match status" value="1"/>
</dbReference>
<dbReference type="InterPro" id="IPR036388">
    <property type="entry name" value="WH-like_DNA-bd_sf"/>
</dbReference>
<evidence type="ECO:0000259" key="6">
    <source>
        <dbReference type="PROSITE" id="PS51078"/>
    </source>
</evidence>
<proteinExistence type="predicted"/>
<dbReference type="InterPro" id="IPR050707">
    <property type="entry name" value="HTH_MetabolicPath_Reg"/>
</dbReference>
<dbReference type="Gene3D" id="3.30.450.40">
    <property type="match status" value="1"/>
</dbReference>
<evidence type="ECO:0000256" key="3">
    <source>
        <dbReference type="ARBA" id="ARBA00023163"/>
    </source>
</evidence>
<dbReference type="InterPro" id="IPR014757">
    <property type="entry name" value="Tscrpt_reg_IclR_C"/>
</dbReference>
<dbReference type="PROSITE" id="PS51077">
    <property type="entry name" value="HTH_ICLR"/>
    <property type="match status" value="1"/>
</dbReference>
<feature type="domain" description="IclR-ED" evidence="6">
    <location>
        <begin position="92"/>
        <end position="273"/>
    </location>
</feature>
<feature type="region of interest" description="Disordered" evidence="4">
    <location>
        <begin position="1"/>
        <end position="22"/>
    </location>
</feature>
<keyword evidence="2" id="KW-0238">DNA-binding</keyword>
<evidence type="ECO:0000256" key="1">
    <source>
        <dbReference type="ARBA" id="ARBA00023015"/>
    </source>
</evidence>
<sequence>MIKTTSQHAAGAAPDDGDEAGDKKLRSTVQSLAKGFRVLEAFSSEHEELSLSQIAALARLDPGTTFRMLNTLVELGYVHRVPESRRFRLTLKVLDLGFHAIARRDLRSVVRPLLRTLVSDVNEAASFAVLQGPDVLYIERVRAGITRLGVDIRIGTTVPSTRTAIGLAMLAHLAPAEVTRVTGVDVQGAQTPEIATIRRTFDSIRRDRYVILESMLTEGLRVLAVPVLDADDYPLGAISVAAPSVRTSHAELLETALQPTLQAAKDIAFAIQASGSVAVTAPST</sequence>
<dbReference type="Gene3D" id="1.10.10.10">
    <property type="entry name" value="Winged helix-like DNA-binding domain superfamily/Winged helix DNA-binding domain"/>
    <property type="match status" value="1"/>
</dbReference>
<keyword evidence="8" id="KW-1185">Reference proteome</keyword>